<sequence>MAEQSYSITFDGYWREPNKGSIPSKSGIYAVFSCTHNKEDKTVDLKKLIYIGESVDVKERIANHEKLEDWKKHVENGEVLCYSFGPVPAADRNRCEAAIIFKHKPPENTEYTAAFPFDKTTITVDGKITFVQKEFTVLRT</sequence>
<feature type="domain" description="GIY-YIG" evidence="1">
    <location>
        <begin position="24"/>
        <end position="109"/>
    </location>
</feature>
<gene>
    <name evidence="2" type="ORF">RsoM1USA_19</name>
</gene>
<evidence type="ECO:0000313" key="2">
    <source>
        <dbReference type="EMBL" id="AVP40012.1"/>
    </source>
</evidence>
<evidence type="ECO:0000259" key="1">
    <source>
        <dbReference type="PROSITE" id="PS50164"/>
    </source>
</evidence>
<name>A0A9W3URB2_9CAUD</name>
<proteinExistence type="predicted"/>
<evidence type="ECO:0000313" key="3">
    <source>
        <dbReference type="Proteomes" id="UP000306261"/>
    </source>
</evidence>
<reference evidence="2 3" key="1">
    <citation type="submission" date="2018-01" db="EMBL/GenBank/DDBJ databases">
        <authorList>
            <person name="Addy H.S."/>
            <person name="Ahmad A.A."/>
            <person name="Huang Q."/>
        </authorList>
    </citation>
    <scope>NUCLEOTIDE SEQUENCE [LARGE SCALE GENOMIC DNA]</scope>
</reference>
<organism evidence="2 3">
    <name type="scientific">Ralstonia phage RsoM1USA</name>
    <dbReference type="NCBI Taxonomy" id="2991867"/>
    <lineage>
        <taxon>Viruses</taxon>
        <taxon>Duplodnaviria</taxon>
        <taxon>Heunggongvirae</taxon>
        <taxon>Uroviricota</taxon>
        <taxon>Caudoviricetes</taxon>
        <taxon>Peduoviridae</taxon>
        <taxon>Aresaunavirus</taxon>
        <taxon>Aresaunavirus RsoM1USA</taxon>
    </lineage>
</organism>
<accession>A0A9W3URB2</accession>
<dbReference type="Proteomes" id="UP000306261">
    <property type="component" value="Segment"/>
</dbReference>
<dbReference type="PROSITE" id="PS50164">
    <property type="entry name" value="GIY_YIG"/>
    <property type="match status" value="1"/>
</dbReference>
<dbReference type="InterPro" id="IPR000305">
    <property type="entry name" value="GIY-YIG_endonuc"/>
</dbReference>
<keyword evidence="3" id="KW-1185">Reference proteome</keyword>
<dbReference type="EMBL" id="MG747435">
    <property type="protein sequence ID" value="AVP40012.1"/>
    <property type="molecule type" value="Genomic_DNA"/>
</dbReference>
<dbReference type="CDD" id="cd00719">
    <property type="entry name" value="GIY-YIG_SF"/>
    <property type="match status" value="1"/>
</dbReference>
<protein>
    <recommendedName>
        <fullName evidence="1">GIY-YIG domain-containing protein</fullName>
    </recommendedName>
</protein>